<dbReference type="EMBL" id="KZ305027">
    <property type="protein sequence ID" value="PIA52466.1"/>
    <property type="molecule type" value="Genomic_DNA"/>
</dbReference>
<dbReference type="PANTHER" id="PTHR34145:SF28">
    <property type="entry name" value="F-BOX DOMAIN-CONTAINING PROTEIN"/>
    <property type="match status" value="1"/>
</dbReference>
<dbReference type="AlphaFoldDB" id="A0A2G5E9M6"/>
<evidence type="ECO:0000313" key="3">
    <source>
        <dbReference type="Proteomes" id="UP000230069"/>
    </source>
</evidence>
<dbReference type="Proteomes" id="UP000230069">
    <property type="component" value="Unassembled WGS sequence"/>
</dbReference>
<reference evidence="2 3" key="1">
    <citation type="submission" date="2017-09" db="EMBL/GenBank/DDBJ databases">
        <title>WGS assembly of Aquilegia coerulea Goldsmith.</title>
        <authorList>
            <person name="Hodges S."/>
            <person name="Kramer E."/>
            <person name="Nordborg M."/>
            <person name="Tomkins J."/>
            <person name="Borevitz J."/>
            <person name="Derieg N."/>
            <person name="Yan J."/>
            <person name="Mihaltcheva S."/>
            <person name="Hayes R.D."/>
            <person name="Rokhsar D."/>
        </authorList>
    </citation>
    <scope>NUCLEOTIDE SEQUENCE [LARGE SCALE GENOMIC DNA]</scope>
    <source>
        <strain evidence="3">cv. Goldsmith</strain>
    </source>
</reference>
<gene>
    <name evidence="2" type="ORF">AQUCO_01000384v1</name>
</gene>
<dbReference type="InterPro" id="IPR032675">
    <property type="entry name" value="LRR_dom_sf"/>
</dbReference>
<keyword evidence="3" id="KW-1185">Reference proteome</keyword>
<dbReference type="SMART" id="SM00256">
    <property type="entry name" value="FBOX"/>
    <property type="match status" value="1"/>
</dbReference>
<proteinExistence type="predicted"/>
<name>A0A2G5E9M6_AQUCA</name>
<dbReference type="OrthoDB" id="1155922at2759"/>
<dbReference type="InterPro" id="IPR055411">
    <property type="entry name" value="LRR_FXL15/At3g58940/PEG3-like"/>
</dbReference>
<dbReference type="SUPFAM" id="SSF81383">
    <property type="entry name" value="F-box domain"/>
    <property type="match status" value="1"/>
</dbReference>
<dbReference type="InterPro" id="IPR053772">
    <property type="entry name" value="At1g61320/At1g61330-like"/>
</dbReference>
<dbReference type="InterPro" id="IPR036047">
    <property type="entry name" value="F-box-like_dom_sf"/>
</dbReference>
<dbReference type="InterPro" id="IPR001810">
    <property type="entry name" value="F-box_dom"/>
</dbReference>
<protein>
    <recommendedName>
        <fullName evidence="1">F-box domain-containing protein</fullName>
    </recommendedName>
</protein>
<dbReference type="Pfam" id="PF08387">
    <property type="entry name" value="FBD"/>
    <property type="match status" value="1"/>
</dbReference>
<dbReference type="Pfam" id="PF00646">
    <property type="entry name" value="F-box"/>
    <property type="match status" value="1"/>
</dbReference>
<sequence length="406" mass="46469">MASSVTPNQKKIAHGSLDRLSNLPKEVIDEILVRIPISDVAKTSMLSRSWRYKWMSMSKLVFNSDSFQSSNKRARTEADRINYVTNILLLHNGMVSKFEVKDFLESGCVDVDRWILVLSRKMVKELVLGFDKQLGCFFLRQYRVPACLFDCEDLNKLVLEGCELRLPSHYEGFRYLTHLDLHYVDVTKETIEGLVEKSPLLLYLKIWSSRYISIDGLNICAPNLIDCSIIGVFEGIGFHNVPKLEHVFLNILDVIDCTTCKLDEVLFGLGRIHSLNIFYPFMDIDILDREVKTAPTKLGITYCDLKVANLVINFNDSEQIYAVLCLCRSAPNLEELIIQVCKTVRVDQLLIDEDKVPFWEGQVRKEEDIFHHLKAVSLSEFEGECNELGFAEFILLNAAVLETLNI</sequence>
<evidence type="ECO:0000313" key="2">
    <source>
        <dbReference type="EMBL" id="PIA52466.1"/>
    </source>
</evidence>
<accession>A0A2G5E9M6</accession>
<evidence type="ECO:0000259" key="1">
    <source>
        <dbReference type="PROSITE" id="PS50181"/>
    </source>
</evidence>
<dbReference type="PANTHER" id="PTHR34145">
    <property type="entry name" value="OS02G0105600 PROTEIN"/>
    <property type="match status" value="1"/>
</dbReference>
<dbReference type="PROSITE" id="PS50181">
    <property type="entry name" value="FBOX"/>
    <property type="match status" value="1"/>
</dbReference>
<organism evidence="2 3">
    <name type="scientific">Aquilegia coerulea</name>
    <name type="common">Rocky mountain columbine</name>
    <dbReference type="NCBI Taxonomy" id="218851"/>
    <lineage>
        <taxon>Eukaryota</taxon>
        <taxon>Viridiplantae</taxon>
        <taxon>Streptophyta</taxon>
        <taxon>Embryophyta</taxon>
        <taxon>Tracheophyta</taxon>
        <taxon>Spermatophyta</taxon>
        <taxon>Magnoliopsida</taxon>
        <taxon>Ranunculales</taxon>
        <taxon>Ranunculaceae</taxon>
        <taxon>Thalictroideae</taxon>
        <taxon>Aquilegia</taxon>
    </lineage>
</organism>
<feature type="domain" description="F-box" evidence="1">
    <location>
        <begin position="17"/>
        <end position="70"/>
    </location>
</feature>
<dbReference type="InterPro" id="IPR006566">
    <property type="entry name" value="FBD"/>
</dbReference>
<dbReference type="SUPFAM" id="SSF52047">
    <property type="entry name" value="RNI-like"/>
    <property type="match status" value="1"/>
</dbReference>
<feature type="non-terminal residue" evidence="2">
    <location>
        <position position="406"/>
    </location>
</feature>
<dbReference type="Pfam" id="PF24758">
    <property type="entry name" value="LRR_At5g56370"/>
    <property type="match status" value="1"/>
</dbReference>
<dbReference type="Gene3D" id="3.80.10.10">
    <property type="entry name" value="Ribonuclease Inhibitor"/>
    <property type="match status" value="1"/>
</dbReference>